<gene>
    <name evidence="5" type="ORF">ELY33_17215</name>
</gene>
<evidence type="ECO:0000313" key="5">
    <source>
        <dbReference type="EMBL" id="RUR26848.1"/>
    </source>
</evidence>
<evidence type="ECO:0000313" key="6">
    <source>
        <dbReference type="Proteomes" id="UP000287336"/>
    </source>
</evidence>
<dbReference type="SUPFAM" id="SSF47473">
    <property type="entry name" value="EF-hand"/>
    <property type="match status" value="1"/>
</dbReference>
<evidence type="ECO:0000259" key="4">
    <source>
        <dbReference type="PROSITE" id="PS50222"/>
    </source>
</evidence>
<comment type="caution">
    <text evidence="5">The sequence shown here is derived from an EMBL/GenBank/DDBJ whole genome shotgun (WGS) entry which is preliminary data.</text>
</comment>
<protein>
    <submittedName>
        <fullName evidence="5">Phage tail tape measure protein</fullName>
    </submittedName>
</protein>
<dbReference type="OrthoDB" id="6144932at2"/>
<dbReference type="InterPro" id="IPR010090">
    <property type="entry name" value="Phage_tape_meas"/>
</dbReference>
<dbReference type="PANTHER" id="PTHR37813">
    <property type="entry name" value="FELS-2 PROPHAGE PROTEIN"/>
    <property type="match status" value="1"/>
</dbReference>
<dbReference type="PANTHER" id="PTHR37813:SF1">
    <property type="entry name" value="FELS-2 PROPHAGE PROTEIN"/>
    <property type="match status" value="1"/>
</dbReference>
<proteinExistence type="predicted"/>
<dbReference type="SMART" id="SM00054">
    <property type="entry name" value="EFh"/>
    <property type="match status" value="3"/>
</dbReference>
<feature type="coiled-coil region" evidence="2">
    <location>
        <begin position="1917"/>
        <end position="1951"/>
    </location>
</feature>
<dbReference type="RefSeq" id="WP_126949132.1">
    <property type="nucleotide sequence ID" value="NZ_RZHG01000030.1"/>
</dbReference>
<dbReference type="Pfam" id="PF10145">
    <property type="entry name" value="PhageMin_Tail"/>
    <property type="match status" value="1"/>
</dbReference>
<evidence type="ECO:0000256" key="3">
    <source>
        <dbReference type="SAM" id="MobiDB-lite"/>
    </source>
</evidence>
<accession>A0A3S0XPS0</accession>
<dbReference type="EMBL" id="RZHG01000030">
    <property type="protein sequence ID" value="RUR26848.1"/>
    <property type="molecule type" value="Genomic_DNA"/>
</dbReference>
<dbReference type="InterPro" id="IPR011992">
    <property type="entry name" value="EF-hand-dom_pair"/>
</dbReference>
<feature type="domain" description="EF-hand" evidence="4">
    <location>
        <begin position="1643"/>
        <end position="1678"/>
    </location>
</feature>
<name>A0A3S0XPS0_9GAMM</name>
<evidence type="ECO:0000256" key="1">
    <source>
        <dbReference type="ARBA" id="ARBA00022612"/>
    </source>
</evidence>
<dbReference type="Pfam" id="PF13499">
    <property type="entry name" value="EF-hand_7"/>
    <property type="match status" value="1"/>
</dbReference>
<feature type="region of interest" description="Disordered" evidence="3">
    <location>
        <begin position="1955"/>
        <end position="1987"/>
    </location>
</feature>
<reference evidence="5 6" key="1">
    <citation type="submission" date="2018-12" db="EMBL/GenBank/DDBJ databases">
        <title>three novel Halomonas strain isolated from plants.</title>
        <authorList>
            <person name="Sun C."/>
        </authorList>
    </citation>
    <scope>NUCLEOTIDE SEQUENCE [LARGE SCALE GENOMIC DNA]</scope>
    <source>
        <strain evidence="5 6">DSM 19434</strain>
    </source>
</reference>
<dbReference type="Proteomes" id="UP000287336">
    <property type="component" value="Unassembled WGS sequence"/>
</dbReference>
<organism evidence="5 6">
    <name type="scientific">Vreelandella andesensis</name>
    <dbReference type="NCBI Taxonomy" id="447567"/>
    <lineage>
        <taxon>Bacteria</taxon>
        <taxon>Pseudomonadati</taxon>
        <taxon>Pseudomonadota</taxon>
        <taxon>Gammaproteobacteria</taxon>
        <taxon>Oceanospirillales</taxon>
        <taxon>Halomonadaceae</taxon>
        <taxon>Vreelandella</taxon>
    </lineage>
</organism>
<dbReference type="NCBIfam" id="TIGR01760">
    <property type="entry name" value="tape_meas_TP901"/>
    <property type="match status" value="1"/>
</dbReference>
<dbReference type="Gene3D" id="1.10.238.10">
    <property type="entry name" value="EF-hand"/>
    <property type="match status" value="1"/>
</dbReference>
<dbReference type="CDD" id="cd00051">
    <property type="entry name" value="EFh"/>
    <property type="match status" value="1"/>
</dbReference>
<evidence type="ECO:0000256" key="2">
    <source>
        <dbReference type="SAM" id="Coils"/>
    </source>
</evidence>
<dbReference type="InterPro" id="IPR002048">
    <property type="entry name" value="EF_hand_dom"/>
</dbReference>
<feature type="coiled-coil region" evidence="2">
    <location>
        <begin position="1725"/>
        <end position="1752"/>
    </location>
</feature>
<keyword evidence="2" id="KW-0175">Coiled coil</keyword>
<feature type="coiled-coil region" evidence="2">
    <location>
        <begin position="557"/>
        <end position="682"/>
    </location>
</feature>
<keyword evidence="6" id="KW-1185">Reference proteome</keyword>
<keyword evidence="1" id="KW-1188">Viral release from host cell</keyword>
<feature type="coiled-coil region" evidence="2">
    <location>
        <begin position="1233"/>
        <end position="1260"/>
    </location>
</feature>
<feature type="compositionally biased region" description="Basic and acidic residues" evidence="3">
    <location>
        <begin position="1966"/>
        <end position="1975"/>
    </location>
</feature>
<dbReference type="PROSITE" id="PS50222">
    <property type="entry name" value="EF_HAND_2"/>
    <property type="match status" value="1"/>
</dbReference>
<dbReference type="GO" id="GO:0005509">
    <property type="term" value="F:calcium ion binding"/>
    <property type="evidence" value="ECO:0007669"/>
    <property type="project" value="InterPro"/>
</dbReference>
<sequence>MTYRSRLELEIDSRGAERNLRSFDQRLQGTERRGNALTGTLGKASVAIGAIAAAAGGLSFGRIISETAGFEDAMLGLQAVSRATTEQMKQLEKQARTLGATSMFSAKQAGEAQRFLAQAGFEVNEVLSATPGVLRLATAANMDLAQAADIASNVLGGMGLAVSELDRVMDVMAATAAGANTDVSQLGQALSFAAPFARAAGISIEEAAAAIGVMSDAGIQASRAGTGLVGVIRQLSNITNGGADALSKYGLSVEDVDISAHGLEEVLRRIRDSGLASDVGSAIALFGSEAGAAAQVVANGVDRLDEFTDELNNAAGSAEAAAQIIGSGLTGSMRGFNSMLSETIISLGRDDGVAGGFQAVTDTATGMLAVYNDMLPAFAEANKLTDTQVGRIEMLASGLDTLATVGLAGATIAAGRFAASLIASTTAFASNQVALQANLAAGVTATQQVVRRTAAERQASFALLSTAKIEAQATKGTAAHTFALQQLSVARNRAAAAAGTHTAAMNAATAATARASVAARGLGGALALVGGPLGLLVGAAGLLYVFRDELNLTGRRAGLTEDQISDLRDEMQDMSQDDLSDSLSTLNSALDTATLKAATAREELASLRADLGRGEGGLSVFRETDARHELAAASNAVANAEQRIAELNDRVSVARGENASRIEQAANAYVVYADRIEEANEETQLADEFTKTLTSSTADAADKTTTLADAYESLLDRITPNRREARQYAQDLGVLNLALASGRMNTQQYMQAMGMLQESFQEAQRETTEIAEVTDVAAQEMARAWEEASNRIDETFADAFAGAFDSFDDFGDQLLDGFKRLLAELAYQATLKPIVVAFTGDMQSMMGIGGAGGGMNFSNTIGAAKNLYSKGSSLLGIGGGSSAAGGLYAGANTGAVAGTLYGSANTGAAVGGLYGSAATGGLASGGGFMGAASAAMPWIGGGLLLDNVLGLGITDSITKAIGGLFGGGKTKTRLQLSTGGSAGSFEDADRGGFASGAFGNVGFDAGGSERLSRAFGESFEKIGEFTQTIAQIDDAVAALSQSGGELAEMTRAVQEINLRGGSAQAIQSQLDKRWDAALSELSGDFGSFVNSLNGSVEQVIAQAQQAQQAHTLLSSSMQRLNLQFNATGAGAFTAATQIAQYAGGVEQLASLQNSYYQAFFSDAERAASLQSDLSNTLAAMNMQLPQSRDGYRQLVEAQNLNTEAGQRNYAQLLQLSGTFDNLQTLLDQTGSGVDRFADRLSELNDQIGTLENDVRRAYQAFERQAFDQQITLMNMAGDSAGALALQRERELLSIDPLLHETQRVIWAIEDETQAKQDAIGAAKNYASSLAQITDQLANTFNGISAWVDQQNATGGTPGANLAETQAQLAQQLVLAESGDRNALSNITQYADRVLQANDAYNASGTAGQAIRDEVLAALEALPEQISPEEFIAEEIKQALREQTQGISSQLGDVLRGDNPSNIAGNLAGYFDTLAGGIDGVLTREQLGIVMSGKATDAELNAIMRAVDLNGDGVMNGLESVIIKALPTDVILETALSNKLTELGTDQLTEAQIRSALSPIATDAEIDRLLNMSSRVGETQISWLKWQDGKLRAINSESRYTNYRLKGLARGIGASLSPMFGEIDSNLDGLIDYSEFGKAFAGMATDAELRKIFRKLDVDGNGTISKLEALNRSNEGTESNTDSMESQARDQLTSLNGLVREMSLTTDQFVGLNSGITSLSKSINALGVAQADIARIEREKKAAEQRAKDGIATERKASAIEGRGADAKAGIANFNRLLGESWNQYAEDDRVDRYRTYNWITEDESAFVNRIEDWTDAGRYSAFAARYKEFREAREQQLKRARDDYKALTGSAAPFYDGGYTGAGGKYDPAGIVHAGEFVLRKEVVDQPGVRGMMESLNRGGMPKPAAIPLPSFPMLGQNDVLQVLQDVKRELQESRKENKRLQEESNRHAAAAVQVQQAGFNGQISETKKGNRSLEDMSAAARLEASR</sequence>